<dbReference type="SUPFAM" id="SSF54909">
    <property type="entry name" value="Dimeric alpha+beta barrel"/>
    <property type="match status" value="1"/>
</dbReference>
<dbReference type="HOGENOM" id="CLU_145407_3_0_6"/>
<accession>Q1YYX4</accession>
<reference evidence="2 3" key="1">
    <citation type="submission" date="2006-03" db="EMBL/GenBank/DDBJ databases">
        <authorList>
            <person name="Bartlett D.H."/>
            <person name="Valle G."/>
            <person name="Lauro F.M."/>
            <person name="Vezzi A."/>
            <person name="Simonato F."/>
            <person name="Eloe E."/>
            <person name="Vitulo N."/>
            <person name="Stratton T.K."/>
            <person name="D'angelo M."/>
            <person name="Ferriera S."/>
            <person name="Johnson J."/>
            <person name="Kravitz S."/>
            <person name="Beeson K."/>
            <person name="Sutton G."/>
            <person name="Rogers Y."/>
            <person name="Friedman R."/>
            <person name="Frazier M."/>
            <person name="Venter J.C."/>
        </authorList>
    </citation>
    <scope>NUCLEOTIDE SEQUENCE [LARGE SCALE GENOMIC DNA]</scope>
    <source>
        <strain evidence="2 3">3TCK</strain>
    </source>
</reference>
<sequence length="94" mass="10780">MKGYWIAHVTVHDPQKYTRYTELAPAAFQQFNAILLARGGRYQQLEGGDNQRHVIIEFPSYDTALNCYHSENYQLAASFRQHIATAHITIIEGL</sequence>
<dbReference type="OrthoDB" id="9806380at2"/>
<name>Q1YYX4_9GAMM</name>
<dbReference type="RefSeq" id="WP_006229342.1">
    <property type="nucleotide sequence ID" value="NZ_CH724134.1"/>
</dbReference>
<dbReference type="Gene3D" id="3.30.70.100">
    <property type="match status" value="1"/>
</dbReference>
<dbReference type="InterPro" id="IPR010753">
    <property type="entry name" value="DUF1330"/>
</dbReference>
<dbReference type="AlphaFoldDB" id="Q1YYX4"/>
<dbReference type="Pfam" id="PF07045">
    <property type="entry name" value="DUF1330"/>
    <property type="match status" value="1"/>
</dbReference>
<proteinExistence type="predicted"/>
<evidence type="ECO:0000259" key="1">
    <source>
        <dbReference type="Pfam" id="PF07045"/>
    </source>
</evidence>
<dbReference type="PANTHER" id="PTHR41521:SF4">
    <property type="entry name" value="BLR0684 PROTEIN"/>
    <property type="match status" value="1"/>
</dbReference>
<protein>
    <recommendedName>
        <fullName evidence="1">DUF1330 domain-containing protein</fullName>
    </recommendedName>
</protein>
<evidence type="ECO:0000313" key="2">
    <source>
        <dbReference type="EMBL" id="EAS41434.1"/>
    </source>
</evidence>
<dbReference type="Proteomes" id="UP000003789">
    <property type="component" value="Unassembled WGS sequence"/>
</dbReference>
<dbReference type="InterPro" id="IPR011008">
    <property type="entry name" value="Dimeric_a/b-barrel"/>
</dbReference>
<evidence type="ECO:0000313" key="3">
    <source>
        <dbReference type="Proteomes" id="UP000003789"/>
    </source>
</evidence>
<comment type="caution">
    <text evidence="2">The sequence shown here is derived from an EMBL/GenBank/DDBJ whole genome shotgun (WGS) entry which is preliminary data.</text>
</comment>
<dbReference type="EMBL" id="AAPH01000034">
    <property type="protein sequence ID" value="EAS41434.1"/>
    <property type="molecule type" value="Genomic_DNA"/>
</dbReference>
<dbReference type="PANTHER" id="PTHR41521">
    <property type="match status" value="1"/>
</dbReference>
<organism evidence="2 3">
    <name type="scientific">Photobacterium profundum 3TCK</name>
    <dbReference type="NCBI Taxonomy" id="314280"/>
    <lineage>
        <taxon>Bacteria</taxon>
        <taxon>Pseudomonadati</taxon>
        <taxon>Pseudomonadota</taxon>
        <taxon>Gammaproteobacteria</taxon>
        <taxon>Vibrionales</taxon>
        <taxon>Vibrionaceae</taxon>
        <taxon>Photobacterium</taxon>
    </lineage>
</organism>
<feature type="domain" description="DUF1330" evidence="1">
    <location>
        <begin position="2"/>
        <end position="94"/>
    </location>
</feature>
<gene>
    <name evidence="2" type="ORF">P3TCK_06642</name>
</gene>